<feature type="compositionally biased region" description="Polar residues" evidence="1">
    <location>
        <begin position="117"/>
        <end position="126"/>
    </location>
</feature>
<organism evidence="3 4">
    <name type="scientific">Hermetia illucens</name>
    <name type="common">Black soldier fly</name>
    <dbReference type="NCBI Taxonomy" id="343691"/>
    <lineage>
        <taxon>Eukaryota</taxon>
        <taxon>Metazoa</taxon>
        <taxon>Ecdysozoa</taxon>
        <taxon>Arthropoda</taxon>
        <taxon>Hexapoda</taxon>
        <taxon>Insecta</taxon>
        <taxon>Pterygota</taxon>
        <taxon>Neoptera</taxon>
        <taxon>Endopterygota</taxon>
        <taxon>Diptera</taxon>
        <taxon>Brachycera</taxon>
        <taxon>Stratiomyomorpha</taxon>
        <taxon>Stratiomyidae</taxon>
        <taxon>Hermetiinae</taxon>
        <taxon>Hermetia</taxon>
    </lineage>
</organism>
<name>A0A7R8Z4G5_HERIL</name>
<reference evidence="3 4" key="1">
    <citation type="submission" date="2020-11" db="EMBL/GenBank/DDBJ databases">
        <authorList>
            <person name="Wallbank WR R."/>
            <person name="Pardo Diaz C."/>
            <person name="Kozak K."/>
            <person name="Martin S."/>
            <person name="Jiggins C."/>
            <person name="Moest M."/>
            <person name="Warren A I."/>
            <person name="Generalovic N T."/>
            <person name="Byers J.R.P. K."/>
            <person name="Montejo-Kovacevich G."/>
            <person name="Yen C E."/>
        </authorList>
    </citation>
    <scope>NUCLEOTIDE SEQUENCE [LARGE SCALE GENOMIC DNA]</scope>
</reference>
<evidence type="ECO:0000313" key="3">
    <source>
        <dbReference type="EMBL" id="CAD7092972.1"/>
    </source>
</evidence>
<dbReference type="Gene3D" id="2.30.29.30">
    <property type="entry name" value="Pleckstrin-homology domain (PH domain)/Phosphotyrosine-binding domain (PTB)"/>
    <property type="match status" value="1"/>
</dbReference>
<dbReference type="PANTHER" id="PTHR11232">
    <property type="entry name" value="PHOSPHOTYROSINE INTERACTION DOMAIN-CONTAINING FAMILY MEMBER"/>
    <property type="match status" value="1"/>
</dbReference>
<keyword evidence="4" id="KW-1185">Reference proteome</keyword>
<dbReference type="SUPFAM" id="SSF50729">
    <property type="entry name" value="PH domain-like"/>
    <property type="match status" value="1"/>
</dbReference>
<feature type="compositionally biased region" description="Basic and acidic residues" evidence="1">
    <location>
        <begin position="84"/>
        <end position="99"/>
    </location>
</feature>
<dbReference type="InterPro" id="IPR033930">
    <property type="entry name" value="FAM43A/B_PTB"/>
</dbReference>
<feature type="region of interest" description="Disordered" evidence="1">
    <location>
        <begin position="79"/>
        <end position="104"/>
    </location>
</feature>
<sequence>MSGGSAGDQQKKKPDEMGSKDEVDFIRRDPKELSNGTFQCPITNRKCISGPLYGDCEIKTNIKSSLSTLEKFSLFRSNSRKKLDKSGKSENSSPKEKPKFTKSASIARLLGNNYSMRKSESETAADSVNSGGSSSSTGCNSVNSKNDDNSSGNCTRANNRALHTFGPQERFQKCSKLEEIFSDFSEKDIQNVSEKDISAKALRTISRGLGKLWWKRTHSVNISAPDPEFKVSYLGNVLTGWAKGDGCVEKPLSSLWRNYTQNHKPDIIMRMRVCASGLKATTRQHGLTEYWAHRITHCCAPKNYPRLFCWVYRHEGRKMKHEMRCHAVLCAKESIAKAICNTLRENLDRALRDFKREKISKQNARLSLANAVYENPSLPRRKILLSVGGNNYRPPLERSKSAPKLMAIEEAIGEEGEEEETNEPEMPSCCVKDSLYPAMTLGRRRCRRGHSIRRTGKYPSKPQMPSFEAGIVETKETSPEEETTSPEFLESPQCCERRCEITDVEEEPSKTLSECCRAKSVSSLVSEEDEVDKLLSRNDYDTNSPLSNELLSYFDMKMRPRTASLTNLQDINIMFEPTPTPNDKARRRATLSLDNLDSYSDEENEDEYDDEDEESDDTYFRQTAILNLLHNESILKSGGMSAVGGNSVSGPLFDSDEGSISSGCETASTVTANVDDSSLRYIQSQDQEAQQQQPSRTQCLSEKGAELVFKEGDQNQEKLSIQSNVRQSTVAFKLPNSNAKHCNGRSHNRNQRSKDGEEVSDSEFSDESGYVEFQDNILLRHKSVAV</sequence>
<feature type="region of interest" description="Disordered" evidence="1">
    <location>
        <begin position="117"/>
        <end position="152"/>
    </location>
</feature>
<proteinExistence type="predicted"/>
<dbReference type="InterPro" id="IPR006020">
    <property type="entry name" value="PTB/PI_dom"/>
</dbReference>
<dbReference type="OrthoDB" id="5962185at2759"/>
<dbReference type="PANTHER" id="PTHR11232:SF2">
    <property type="entry name" value="FI05246P"/>
    <property type="match status" value="1"/>
</dbReference>
<feature type="region of interest" description="Disordered" evidence="1">
    <location>
        <begin position="591"/>
        <end position="616"/>
    </location>
</feature>
<dbReference type="Pfam" id="PF14719">
    <property type="entry name" value="PID_2"/>
    <property type="match status" value="1"/>
</dbReference>
<feature type="compositionally biased region" description="Basic and acidic residues" evidence="1">
    <location>
        <begin position="9"/>
        <end position="32"/>
    </location>
</feature>
<dbReference type="FunCoup" id="A0A7R8Z4G5">
    <property type="interactions" value="124"/>
</dbReference>
<dbReference type="InterPro" id="IPR051133">
    <property type="entry name" value="Adapter_Engulfment-Domain"/>
</dbReference>
<dbReference type="InterPro" id="IPR011993">
    <property type="entry name" value="PH-like_dom_sf"/>
</dbReference>
<evidence type="ECO:0000259" key="2">
    <source>
        <dbReference type="SMART" id="SM00462"/>
    </source>
</evidence>
<dbReference type="EMBL" id="LR899014">
    <property type="protein sequence ID" value="CAD7092972.1"/>
    <property type="molecule type" value="Genomic_DNA"/>
</dbReference>
<accession>A0A7R8Z4G5</accession>
<dbReference type="SMART" id="SM00462">
    <property type="entry name" value="PTB"/>
    <property type="match status" value="1"/>
</dbReference>
<dbReference type="CDD" id="cd01214">
    <property type="entry name" value="PTB_FAM43A"/>
    <property type="match status" value="1"/>
</dbReference>
<feature type="region of interest" description="Disordered" evidence="1">
    <location>
        <begin position="1"/>
        <end position="36"/>
    </location>
</feature>
<evidence type="ECO:0000256" key="1">
    <source>
        <dbReference type="SAM" id="MobiDB-lite"/>
    </source>
</evidence>
<dbReference type="InParanoid" id="A0A7R8Z4G5"/>
<feature type="compositionally biased region" description="Basic residues" evidence="1">
    <location>
        <begin position="742"/>
        <end position="751"/>
    </location>
</feature>
<feature type="region of interest" description="Disordered" evidence="1">
    <location>
        <begin position="734"/>
        <end position="767"/>
    </location>
</feature>
<feature type="compositionally biased region" description="Low complexity" evidence="1">
    <location>
        <begin position="127"/>
        <end position="152"/>
    </location>
</feature>
<dbReference type="Proteomes" id="UP000594454">
    <property type="component" value="Chromosome 6"/>
</dbReference>
<feature type="domain" description="PID" evidence="2">
    <location>
        <begin position="224"/>
        <end position="360"/>
    </location>
</feature>
<protein>
    <recommendedName>
        <fullName evidence="2">PID domain-containing protein</fullName>
    </recommendedName>
</protein>
<evidence type="ECO:0000313" key="4">
    <source>
        <dbReference type="Proteomes" id="UP000594454"/>
    </source>
</evidence>
<dbReference type="AlphaFoldDB" id="A0A7R8Z4G5"/>
<gene>
    <name evidence="3" type="ORF">HERILL_LOCUS15290</name>
</gene>
<feature type="compositionally biased region" description="Acidic residues" evidence="1">
    <location>
        <begin position="599"/>
        <end position="616"/>
    </location>
</feature>